<sequence>MKKIILSLVAIIMVSMNSVSMASNKGGKHKGNRTEVIIRYENDRDHEYRDRDCREYKDRDDDRYYSNNNRRYDNYDDNEYYERRDRMKRCKMHRYDDQCHDCREHRDNSGAKVAGAILGTAALILLTTAH</sequence>
<evidence type="ECO:0008006" key="4">
    <source>
        <dbReference type="Google" id="ProtNLM"/>
    </source>
</evidence>
<feature type="signal peptide" evidence="1">
    <location>
        <begin position="1"/>
        <end position="22"/>
    </location>
</feature>
<organism evidence="2 3">
    <name type="scientific">Bacteroides sedimenti</name>
    <dbReference type="NCBI Taxonomy" id="2136147"/>
    <lineage>
        <taxon>Bacteria</taxon>
        <taxon>Pseudomonadati</taxon>
        <taxon>Bacteroidota</taxon>
        <taxon>Bacteroidia</taxon>
        <taxon>Bacteroidales</taxon>
        <taxon>Bacteroidaceae</taxon>
        <taxon>Bacteroides</taxon>
    </lineage>
</organism>
<accession>A0ABN6Z2L5</accession>
<proteinExistence type="predicted"/>
<evidence type="ECO:0000313" key="3">
    <source>
        <dbReference type="Proteomes" id="UP001496674"/>
    </source>
</evidence>
<keyword evidence="3" id="KW-1185">Reference proteome</keyword>
<evidence type="ECO:0000313" key="2">
    <source>
        <dbReference type="EMBL" id="BEG98765.1"/>
    </source>
</evidence>
<reference evidence="2 3" key="1">
    <citation type="submission" date="2023-04" db="EMBL/GenBank/DDBJ databases">
        <title>Draft genome sequence of acteroides sedimenti strain YN3PY1.</title>
        <authorList>
            <person name="Yoshida N."/>
        </authorList>
    </citation>
    <scope>NUCLEOTIDE SEQUENCE [LARGE SCALE GENOMIC DNA]</scope>
    <source>
        <strain evidence="2 3">YN3PY1</strain>
    </source>
</reference>
<dbReference type="EMBL" id="AP028055">
    <property type="protein sequence ID" value="BEG98765.1"/>
    <property type="molecule type" value="Genomic_DNA"/>
</dbReference>
<dbReference type="Proteomes" id="UP001496674">
    <property type="component" value="Chromosome"/>
</dbReference>
<feature type="chain" id="PRO_5047436350" description="Transmembrane protein" evidence="1">
    <location>
        <begin position="23"/>
        <end position="130"/>
    </location>
</feature>
<keyword evidence="1" id="KW-0732">Signal</keyword>
<gene>
    <name evidence="2" type="ORF">BSYN_10300</name>
</gene>
<dbReference type="RefSeq" id="WP_353333975.1">
    <property type="nucleotide sequence ID" value="NZ_AP028055.1"/>
</dbReference>
<evidence type="ECO:0000256" key="1">
    <source>
        <dbReference type="SAM" id="SignalP"/>
    </source>
</evidence>
<protein>
    <recommendedName>
        <fullName evidence="4">Transmembrane protein</fullName>
    </recommendedName>
</protein>
<name>A0ABN6Z2L5_9BACE</name>